<dbReference type="FunFam" id="3.60.20.10:FF:000060">
    <property type="entry name" value="Related to DUG3-probable glutamine amidotransferase"/>
    <property type="match status" value="1"/>
</dbReference>
<evidence type="ECO:0000313" key="4">
    <source>
        <dbReference type="Proteomes" id="UP000247702"/>
    </source>
</evidence>
<dbReference type="PANTHER" id="PTHR43187">
    <property type="entry name" value="GLUTAMINE AMIDOTRANSFERASE DUG3-RELATED"/>
    <property type="match status" value="1"/>
</dbReference>
<dbReference type="STRING" id="94130.A0A2Z6R865"/>
<dbReference type="Proteomes" id="UP000247702">
    <property type="component" value="Unassembled WGS sequence"/>
</dbReference>
<keyword evidence="1" id="KW-0315">Glutamine amidotransferase</keyword>
<dbReference type="InterPro" id="IPR026869">
    <property type="entry name" value="EgtC-like"/>
</dbReference>
<reference evidence="3 4" key="1">
    <citation type="submission" date="2017-11" db="EMBL/GenBank/DDBJ databases">
        <title>The genome of Rhizophagus clarus HR1 reveals common genetic basis of auxotrophy among arbuscular mycorrhizal fungi.</title>
        <authorList>
            <person name="Kobayashi Y."/>
        </authorList>
    </citation>
    <scope>NUCLEOTIDE SEQUENCE [LARGE SCALE GENOMIC DNA]</scope>
    <source>
        <strain evidence="3 4">HR1</strain>
    </source>
</reference>
<organism evidence="3 4">
    <name type="scientific">Rhizophagus clarus</name>
    <dbReference type="NCBI Taxonomy" id="94130"/>
    <lineage>
        <taxon>Eukaryota</taxon>
        <taxon>Fungi</taxon>
        <taxon>Fungi incertae sedis</taxon>
        <taxon>Mucoromycota</taxon>
        <taxon>Glomeromycotina</taxon>
        <taxon>Glomeromycetes</taxon>
        <taxon>Glomerales</taxon>
        <taxon>Glomeraceae</taxon>
        <taxon>Rhizophagus</taxon>
    </lineage>
</organism>
<dbReference type="SUPFAM" id="SSF56235">
    <property type="entry name" value="N-terminal nucleophile aminohydrolases (Ntn hydrolases)"/>
    <property type="match status" value="1"/>
</dbReference>
<keyword evidence="4" id="KW-1185">Reference proteome</keyword>
<comment type="caution">
    <text evidence="3">The sequence shown here is derived from an EMBL/GenBank/DDBJ whole genome shotgun (WGS) entry which is preliminary data.</text>
</comment>
<dbReference type="AlphaFoldDB" id="A0A2Z6R865"/>
<dbReference type="InterPro" id="IPR017932">
    <property type="entry name" value="GATase_2_dom"/>
</dbReference>
<dbReference type="PANTHER" id="PTHR43187:SF1">
    <property type="entry name" value="GLUTAMINE AMIDOTRANSFERASE DUG3-RELATED"/>
    <property type="match status" value="1"/>
</dbReference>
<feature type="domain" description="Glutamine amidotransferase type-2" evidence="2">
    <location>
        <begin position="53"/>
        <end position="290"/>
    </location>
</feature>
<proteinExistence type="predicted"/>
<protein>
    <recommendedName>
        <fullName evidence="2">Glutamine amidotransferase type-2 domain-containing protein</fullName>
    </recommendedName>
</protein>
<dbReference type="Pfam" id="PF13230">
    <property type="entry name" value="GATase_4"/>
    <property type="match status" value="1"/>
</dbReference>
<dbReference type="PROSITE" id="PS51278">
    <property type="entry name" value="GATASE_TYPE_2"/>
    <property type="match status" value="1"/>
</dbReference>
<dbReference type="GO" id="GO:0008242">
    <property type="term" value="F:omega peptidase activity"/>
    <property type="evidence" value="ECO:0007669"/>
    <property type="project" value="TreeGrafter"/>
</dbReference>
<dbReference type="GO" id="GO:0061672">
    <property type="term" value="C:glutathione hydrolase complex"/>
    <property type="evidence" value="ECO:0007669"/>
    <property type="project" value="TreeGrafter"/>
</dbReference>
<evidence type="ECO:0000313" key="3">
    <source>
        <dbReference type="EMBL" id="GBB93161.1"/>
    </source>
</evidence>
<dbReference type="InterPro" id="IPR029055">
    <property type="entry name" value="Ntn_hydrolases_N"/>
</dbReference>
<dbReference type="Gene3D" id="3.60.20.10">
    <property type="entry name" value="Glutamine Phosphoribosylpyrophosphate, subunit 1, domain 1"/>
    <property type="match status" value="1"/>
</dbReference>
<dbReference type="CDD" id="cd01908">
    <property type="entry name" value="YafJ"/>
    <property type="match status" value="1"/>
</dbReference>
<gene>
    <name evidence="3" type="ORF">RclHR1_02120013</name>
</gene>
<dbReference type="GO" id="GO:0006751">
    <property type="term" value="P:glutathione catabolic process"/>
    <property type="evidence" value="ECO:0007669"/>
    <property type="project" value="TreeGrafter"/>
</dbReference>
<dbReference type="EMBL" id="BEXD01001247">
    <property type="protein sequence ID" value="GBB93161.1"/>
    <property type="molecule type" value="Genomic_DNA"/>
</dbReference>
<evidence type="ECO:0000259" key="2">
    <source>
        <dbReference type="PROSITE" id="PS51278"/>
    </source>
</evidence>
<dbReference type="GO" id="GO:0005737">
    <property type="term" value="C:cytoplasm"/>
    <property type="evidence" value="ECO:0007669"/>
    <property type="project" value="TreeGrafter"/>
</dbReference>
<accession>A0A2Z6R865</accession>
<sequence>MIVLIEFHSNRPEIGKSSNIDSWFGRSLPIHHKYKYSYIKEPKFLLYKGKDSIQLAHLLTRPAHSIINQSFDSRLRIDKRRPINGDGFGVGWYDESNPGPDNTPCIFASVTPAWNNQNLARLAEKIRSPLVFAHVRASTSGTLSENNCHPWKYNRLMWMHNGHIQDFNKIKRKLQQSLRDEIFLFVQGNTDSEWAFALFLNQLSDPQAEKFDHHMLKKAMLKTIEQLNIWAEEAGITEPSLLNFAVTDGCSIVCTRYINSRTEEAASLYFSSGTNFKEYKPGHYRMIKADKREDIVLVASEPLTFEKADWLIIPTNTCFVITSKFNVLLFPIKDQYYNADRMRKRQSIVPPAVL</sequence>
<name>A0A2Z6R865_9GLOM</name>
<dbReference type="InterPro" id="IPR052373">
    <property type="entry name" value="Gamma-glu_amide_hydrolase"/>
</dbReference>
<evidence type="ECO:0000256" key="1">
    <source>
        <dbReference type="ARBA" id="ARBA00022962"/>
    </source>
</evidence>